<name>A0A6J5M0M9_9CAUD</name>
<accession>A0A6J5M0M9</accession>
<proteinExistence type="predicted"/>
<protein>
    <submittedName>
        <fullName evidence="1">Uncharacterized protein</fullName>
    </submittedName>
</protein>
<gene>
    <name evidence="1" type="ORF">UFOVP319_42</name>
</gene>
<reference evidence="1" key="1">
    <citation type="submission" date="2020-04" db="EMBL/GenBank/DDBJ databases">
        <authorList>
            <person name="Chiriac C."/>
            <person name="Salcher M."/>
            <person name="Ghai R."/>
            <person name="Kavagutti S V."/>
        </authorList>
    </citation>
    <scope>NUCLEOTIDE SEQUENCE</scope>
</reference>
<evidence type="ECO:0000313" key="1">
    <source>
        <dbReference type="EMBL" id="CAB4137549.1"/>
    </source>
</evidence>
<dbReference type="EMBL" id="LR796336">
    <property type="protein sequence ID" value="CAB4137549.1"/>
    <property type="molecule type" value="Genomic_DNA"/>
</dbReference>
<organism evidence="1">
    <name type="scientific">uncultured Caudovirales phage</name>
    <dbReference type="NCBI Taxonomy" id="2100421"/>
    <lineage>
        <taxon>Viruses</taxon>
        <taxon>Duplodnaviria</taxon>
        <taxon>Heunggongvirae</taxon>
        <taxon>Uroviricota</taxon>
        <taxon>Caudoviricetes</taxon>
        <taxon>Peduoviridae</taxon>
        <taxon>Maltschvirus</taxon>
        <taxon>Maltschvirus maltsch</taxon>
    </lineage>
</organism>
<sequence length="59" mass="6422">MDARFIATADPSDDAECTVFGVTFVKGKWQKVADDIGLLLSTNQTFEVREGKAKADGKE</sequence>